<dbReference type="InterPro" id="IPR035979">
    <property type="entry name" value="RBD_domain_sf"/>
</dbReference>
<dbReference type="PANTHER" id="PTHR23295:SF6">
    <property type="entry name" value="NEOSIN, ISOFORM A"/>
    <property type="match status" value="1"/>
</dbReference>
<sequence length="792" mass="86971">MIEEAEHIRGKTLTPESPKPVHYPSPSNIPILEDPMFNEPAFSIDTPASFQTHPQQMQTPSAHSSTPFYAEQQSTNTYQNVAAQGSAGVAPPAYAQSVAFPQTQDTSSIQNFSALHNAPAHSLRDASPASAPPDSRPAFSMPHDPNAHASSAQGGVDYQALLDSLSSAAAASAGAPERYAAQMSAQPFLSQGNTPASSLLPAAPNLPPRPPPQDKPSTHPNYNPNDDIRSYHPHSQKPSSGRGSVSLQPLSSPSTPGYGSRQSGDQQPQRSETPDDEDIRWPPEINKVYEEFLDDERRFVTDGQWDQFPMGSRLFIGNLPTEKVTKRDIFHRFFRHGKLAQISIKQAYGFVQFMDSASCHKALQAEQGQAVRGRKMHLEVSKPQRNTKKADPHAAEKNNANNNNNNNNGARRRSRSPDYSRGGTGPMPRNERYGGNQNALSPRDRENRRFRDDYRPMRSPTPPRGGRMIRSRDRSRDRYDRRRSRSRSPRRYRSPSPRRDNLDDLPLPHRPAHQVPDVQVIVLQEGLPRDFIRWVEDTFRRQGLRIDVLILSPRLSEAAVIRRQIVEGVLAIVRLDSASLTKGKINVQVFDRRGGESNIQFNEYADLDPATAAALVMNQRQQLGAQPVQPAQPQPQPQPPATYGHSYGMTPFASAPPQPNSYSTPASNPPPNNQDIQRLISSLDPNGLSQLLGAMSGNNQAQVPQPQAAGLSPELIRLLGSVSTPSQPPVFPSAAQPTPFSNAYQNNALASLLGGQAGRSAAPPVHTPTQSAPPSGQPDMNEIMAQLAKYQR</sequence>
<feature type="region of interest" description="Disordered" evidence="2">
    <location>
        <begin position="368"/>
        <end position="511"/>
    </location>
</feature>
<evidence type="ECO:0000259" key="3">
    <source>
        <dbReference type="PROSITE" id="PS50102"/>
    </source>
</evidence>
<dbReference type="PROSITE" id="PS50102">
    <property type="entry name" value="RRM"/>
    <property type="match status" value="1"/>
</dbReference>
<name>A0A2T2NCP0_CORCC</name>
<feature type="compositionally biased region" description="Polar residues" evidence="2">
    <location>
        <begin position="236"/>
        <end position="271"/>
    </location>
</feature>
<proteinExistence type="predicted"/>
<accession>A0A2T2NCP0</accession>
<evidence type="ECO:0000313" key="5">
    <source>
        <dbReference type="Proteomes" id="UP000240883"/>
    </source>
</evidence>
<dbReference type="SMART" id="SM00360">
    <property type="entry name" value="RRM"/>
    <property type="match status" value="1"/>
</dbReference>
<organism evidence="4 5">
    <name type="scientific">Corynespora cassiicola Philippines</name>
    <dbReference type="NCBI Taxonomy" id="1448308"/>
    <lineage>
        <taxon>Eukaryota</taxon>
        <taxon>Fungi</taxon>
        <taxon>Dikarya</taxon>
        <taxon>Ascomycota</taxon>
        <taxon>Pezizomycotina</taxon>
        <taxon>Dothideomycetes</taxon>
        <taxon>Pleosporomycetidae</taxon>
        <taxon>Pleosporales</taxon>
        <taxon>Corynesporascaceae</taxon>
        <taxon>Corynespora</taxon>
    </lineage>
</organism>
<dbReference type="EMBL" id="KZ678141">
    <property type="protein sequence ID" value="PSN62818.1"/>
    <property type="molecule type" value="Genomic_DNA"/>
</dbReference>
<feature type="compositionally biased region" description="Basic residues" evidence="2">
    <location>
        <begin position="481"/>
        <end position="493"/>
    </location>
</feature>
<keyword evidence="1" id="KW-0694">RNA-binding</keyword>
<feature type="region of interest" description="Disordered" evidence="2">
    <location>
        <begin position="189"/>
        <end position="283"/>
    </location>
</feature>
<feature type="region of interest" description="Disordered" evidence="2">
    <location>
        <begin position="622"/>
        <end position="678"/>
    </location>
</feature>
<evidence type="ECO:0000256" key="1">
    <source>
        <dbReference type="PROSITE-ProRule" id="PRU00176"/>
    </source>
</evidence>
<dbReference type="Pfam" id="PF00076">
    <property type="entry name" value="RRM_1"/>
    <property type="match status" value="1"/>
</dbReference>
<evidence type="ECO:0000313" key="4">
    <source>
        <dbReference type="EMBL" id="PSN62818.1"/>
    </source>
</evidence>
<feature type="compositionally biased region" description="Low complexity" evidence="2">
    <location>
        <begin position="398"/>
        <end position="408"/>
    </location>
</feature>
<feature type="region of interest" description="Disordered" evidence="2">
    <location>
        <begin position="1"/>
        <end position="70"/>
    </location>
</feature>
<feature type="compositionally biased region" description="Pro residues" evidence="2">
    <location>
        <begin position="630"/>
        <end position="640"/>
    </location>
</feature>
<dbReference type="Proteomes" id="UP000240883">
    <property type="component" value="Unassembled WGS sequence"/>
</dbReference>
<feature type="compositionally biased region" description="Basic and acidic residues" evidence="2">
    <location>
        <begin position="470"/>
        <end position="480"/>
    </location>
</feature>
<dbReference type="OrthoDB" id="10044938at2759"/>
<protein>
    <recommendedName>
        <fullName evidence="3">RRM domain-containing protein</fullName>
    </recommendedName>
</protein>
<feature type="compositionally biased region" description="Basic and acidic residues" evidence="2">
    <location>
        <begin position="442"/>
        <end position="456"/>
    </location>
</feature>
<dbReference type="InterPro" id="IPR052600">
    <property type="entry name" value="Nuc_rcpt_coact/corep"/>
</dbReference>
<feature type="compositionally biased region" description="Pro residues" evidence="2">
    <location>
        <begin position="204"/>
        <end position="214"/>
    </location>
</feature>
<dbReference type="InterPro" id="IPR000504">
    <property type="entry name" value="RRM_dom"/>
</dbReference>
<feature type="compositionally biased region" description="Polar residues" evidence="2">
    <location>
        <begin position="46"/>
        <end position="70"/>
    </location>
</feature>
<feature type="domain" description="RRM" evidence="3">
    <location>
        <begin position="312"/>
        <end position="383"/>
    </location>
</feature>
<feature type="region of interest" description="Disordered" evidence="2">
    <location>
        <begin position="119"/>
        <end position="151"/>
    </location>
</feature>
<keyword evidence="5" id="KW-1185">Reference proteome</keyword>
<feature type="compositionally biased region" description="Basic and acidic residues" evidence="2">
    <location>
        <begin position="376"/>
        <end position="396"/>
    </location>
</feature>
<dbReference type="SUPFAM" id="SSF54928">
    <property type="entry name" value="RNA-binding domain, RBD"/>
    <property type="match status" value="1"/>
</dbReference>
<dbReference type="GO" id="GO:0003723">
    <property type="term" value="F:RNA binding"/>
    <property type="evidence" value="ECO:0007669"/>
    <property type="project" value="UniProtKB-UniRule"/>
</dbReference>
<dbReference type="Gene3D" id="3.30.70.330">
    <property type="match status" value="1"/>
</dbReference>
<dbReference type="InterPro" id="IPR012677">
    <property type="entry name" value="Nucleotide-bd_a/b_plait_sf"/>
</dbReference>
<dbReference type="PANTHER" id="PTHR23295">
    <property type="entry name" value="NUCLEAR RECEPTOR COACTIVATOR 5-RELATED"/>
    <property type="match status" value="1"/>
</dbReference>
<dbReference type="STRING" id="1448308.A0A2T2NCP0"/>
<reference evidence="4 5" key="1">
    <citation type="journal article" date="2018" name="Front. Microbiol.">
        <title>Genome-Wide Analysis of Corynespora cassiicola Leaf Fall Disease Putative Effectors.</title>
        <authorList>
            <person name="Lopez D."/>
            <person name="Ribeiro S."/>
            <person name="Label P."/>
            <person name="Fumanal B."/>
            <person name="Venisse J.S."/>
            <person name="Kohler A."/>
            <person name="de Oliveira R.R."/>
            <person name="Labutti K."/>
            <person name="Lipzen A."/>
            <person name="Lail K."/>
            <person name="Bauer D."/>
            <person name="Ohm R.A."/>
            <person name="Barry K.W."/>
            <person name="Spatafora J."/>
            <person name="Grigoriev I.V."/>
            <person name="Martin F.M."/>
            <person name="Pujade-Renaud V."/>
        </authorList>
    </citation>
    <scope>NUCLEOTIDE SEQUENCE [LARGE SCALE GENOMIC DNA]</scope>
    <source>
        <strain evidence="4 5">Philippines</strain>
    </source>
</reference>
<evidence type="ECO:0000256" key="2">
    <source>
        <dbReference type="SAM" id="MobiDB-lite"/>
    </source>
</evidence>
<gene>
    <name evidence="4" type="ORF">BS50DRAFT_560606</name>
</gene>
<feature type="region of interest" description="Disordered" evidence="2">
    <location>
        <begin position="754"/>
        <end position="782"/>
    </location>
</feature>
<dbReference type="AlphaFoldDB" id="A0A2T2NCP0"/>